<dbReference type="STRING" id="118168.MC7420_6114"/>
<gene>
    <name evidence="1" type="ORF">MC7420_6114</name>
</gene>
<proteinExistence type="predicted"/>
<dbReference type="AlphaFoldDB" id="B4VTL3"/>
<keyword evidence="2" id="KW-1185">Reference proteome</keyword>
<dbReference type="Pfam" id="PF13267">
    <property type="entry name" value="DUF4058"/>
    <property type="match status" value="1"/>
</dbReference>
<evidence type="ECO:0008006" key="3">
    <source>
        <dbReference type="Google" id="ProtNLM"/>
    </source>
</evidence>
<dbReference type="Proteomes" id="UP000003835">
    <property type="component" value="Unassembled WGS sequence"/>
</dbReference>
<dbReference type="OrthoDB" id="517639at2"/>
<protein>
    <recommendedName>
        <fullName evidence="3">DUF4058 domain-containing protein</fullName>
    </recommendedName>
</protein>
<organism evidence="1 2">
    <name type="scientific">Coleofasciculus chthonoplastes PCC 7420</name>
    <dbReference type="NCBI Taxonomy" id="118168"/>
    <lineage>
        <taxon>Bacteria</taxon>
        <taxon>Bacillati</taxon>
        <taxon>Cyanobacteriota</taxon>
        <taxon>Cyanophyceae</taxon>
        <taxon>Coleofasciculales</taxon>
        <taxon>Coleofasciculaceae</taxon>
        <taxon>Coleofasciculus</taxon>
    </lineage>
</organism>
<sequence length="249" mass="27878">MTSQPNFPGMNPYLERPDIWPEIHYGLISGLMRTLNPVLNPKYRAAVDKRVYLDSVLVGIPDTTVIQQTPNRTTTSTSAAVLSQPERVAIPMLEEVTERFLEIREVATRNVITVIEVLSPKNKRSGEGRSQYLKKRQTLLSSQTHLVEIDLLRSGESMPVQGGCIADYQILVSRANERPAAERYPFDLREPIPVFLLPLSAAEVEPAIDLAALLEQASQEAALDLVIDYSMPPEPPLSEDDMTWLDTLR</sequence>
<evidence type="ECO:0000313" key="1">
    <source>
        <dbReference type="EMBL" id="EDX74636.1"/>
    </source>
</evidence>
<dbReference type="EMBL" id="DS989852">
    <property type="protein sequence ID" value="EDX74636.1"/>
    <property type="molecule type" value="Genomic_DNA"/>
</dbReference>
<accession>B4VTL3</accession>
<evidence type="ECO:0000313" key="2">
    <source>
        <dbReference type="Proteomes" id="UP000003835"/>
    </source>
</evidence>
<dbReference type="eggNOG" id="ENOG5033SHB">
    <property type="taxonomic scope" value="Bacteria"/>
</dbReference>
<dbReference type="HOGENOM" id="CLU_093165_0_0_3"/>
<reference evidence="1 2" key="1">
    <citation type="submission" date="2008-07" db="EMBL/GenBank/DDBJ databases">
        <authorList>
            <person name="Tandeau de Marsac N."/>
            <person name="Ferriera S."/>
            <person name="Johnson J."/>
            <person name="Kravitz S."/>
            <person name="Beeson K."/>
            <person name="Sutton G."/>
            <person name="Rogers Y.-H."/>
            <person name="Friedman R."/>
            <person name="Frazier M."/>
            <person name="Venter J.C."/>
        </authorList>
    </citation>
    <scope>NUCLEOTIDE SEQUENCE [LARGE SCALE GENOMIC DNA]</scope>
    <source>
        <strain evidence="1 2">PCC 7420</strain>
    </source>
</reference>
<dbReference type="InterPro" id="IPR025132">
    <property type="entry name" value="DUF4058"/>
</dbReference>
<name>B4VTL3_9CYAN</name>
<dbReference type="RefSeq" id="WP_006101967.1">
    <property type="nucleotide sequence ID" value="NZ_DS989852.1"/>
</dbReference>